<feature type="compositionally biased region" description="Pro residues" evidence="2">
    <location>
        <begin position="142"/>
        <end position="157"/>
    </location>
</feature>
<keyword evidence="5" id="KW-1185">Reference proteome</keyword>
<dbReference type="InterPro" id="IPR000859">
    <property type="entry name" value="CUB_dom"/>
</dbReference>
<evidence type="ECO:0000259" key="3">
    <source>
        <dbReference type="Pfam" id="PF00431"/>
    </source>
</evidence>
<keyword evidence="1" id="KW-1015">Disulfide bond</keyword>
<feature type="non-terminal residue" evidence="4">
    <location>
        <position position="164"/>
    </location>
</feature>
<dbReference type="SUPFAM" id="SSF49854">
    <property type="entry name" value="Spermadhesin, CUB domain"/>
    <property type="match status" value="1"/>
</dbReference>
<feature type="domain" description="CUB" evidence="3">
    <location>
        <begin position="37"/>
        <end position="101"/>
    </location>
</feature>
<dbReference type="EMBL" id="RCHS01002033">
    <property type="protein sequence ID" value="RMX49874.1"/>
    <property type="molecule type" value="Genomic_DNA"/>
</dbReference>
<evidence type="ECO:0000313" key="5">
    <source>
        <dbReference type="Proteomes" id="UP000275408"/>
    </source>
</evidence>
<reference evidence="4 5" key="1">
    <citation type="journal article" date="2018" name="Sci. Rep.">
        <title>Comparative analysis of the Pocillopora damicornis genome highlights role of immune system in coral evolution.</title>
        <authorList>
            <person name="Cunning R."/>
            <person name="Bay R.A."/>
            <person name="Gillette P."/>
            <person name="Baker A.C."/>
            <person name="Traylor-Knowles N."/>
        </authorList>
    </citation>
    <scope>NUCLEOTIDE SEQUENCE [LARGE SCALE GENOMIC DNA]</scope>
    <source>
        <strain evidence="4">RSMAS</strain>
        <tissue evidence="4">Whole animal</tissue>
    </source>
</reference>
<dbReference type="Gene3D" id="2.60.120.290">
    <property type="entry name" value="Spermadhesin, CUB domain"/>
    <property type="match status" value="1"/>
</dbReference>
<comment type="caution">
    <text evidence="4">The sequence shown here is derived from an EMBL/GenBank/DDBJ whole genome shotgun (WGS) entry which is preliminary data.</text>
</comment>
<protein>
    <recommendedName>
        <fullName evidence="3">CUB domain-containing protein</fullName>
    </recommendedName>
</protein>
<evidence type="ECO:0000313" key="4">
    <source>
        <dbReference type="EMBL" id="RMX49874.1"/>
    </source>
</evidence>
<accession>A0A3M6U8M8</accession>
<feature type="region of interest" description="Disordered" evidence="2">
    <location>
        <begin position="83"/>
        <end position="164"/>
    </location>
</feature>
<proteinExistence type="predicted"/>
<dbReference type="Proteomes" id="UP000275408">
    <property type="component" value="Unassembled WGS sequence"/>
</dbReference>
<feature type="non-terminal residue" evidence="4">
    <location>
        <position position="1"/>
    </location>
</feature>
<feature type="compositionally biased region" description="Pro residues" evidence="2">
    <location>
        <begin position="118"/>
        <end position="128"/>
    </location>
</feature>
<evidence type="ECO:0000256" key="2">
    <source>
        <dbReference type="SAM" id="MobiDB-lite"/>
    </source>
</evidence>
<gene>
    <name evidence="4" type="ORF">pdam_00014422</name>
</gene>
<dbReference type="Pfam" id="PF00431">
    <property type="entry name" value="CUB"/>
    <property type="match status" value="1"/>
</dbReference>
<evidence type="ECO:0000256" key="1">
    <source>
        <dbReference type="ARBA" id="ARBA00023157"/>
    </source>
</evidence>
<sequence>SATYSEKCYLGKFNDEKPSWTRTKGTLASPKEGFLYPPGKIVRLNFDEFQLEHDYESCCGDYVEVRERKESYRFQRHIYSKGRKMRRIQRQSAAARIPMSTQTTQPHITEPGVIHHPLPQPVSNPYPAPLVDFAHAPSNAYSPPPGYPYPSESPPPYPEEEAVP</sequence>
<dbReference type="AlphaFoldDB" id="A0A3M6U8M8"/>
<name>A0A3M6U8M8_POCDA</name>
<dbReference type="InterPro" id="IPR035914">
    <property type="entry name" value="Sperma_CUB_dom_sf"/>
</dbReference>
<organism evidence="4 5">
    <name type="scientific">Pocillopora damicornis</name>
    <name type="common">Cauliflower coral</name>
    <name type="synonym">Millepora damicornis</name>
    <dbReference type="NCBI Taxonomy" id="46731"/>
    <lineage>
        <taxon>Eukaryota</taxon>
        <taxon>Metazoa</taxon>
        <taxon>Cnidaria</taxon>
        <taxon>Anthozoa</taxon>
        <taxon>Hexacorallia</taxon>
        <taxon>Scleractinia</taxon>
        <taxon>Astrocoeniina</taxon>
        <taxon>Pocilloporidae</taxon>
        <taxon>Pocillopora</taxon>
    </lineage>
</organism>